<dbReference type="PANTHER" id="PTHR30273">
    <property type="entry name" value="PERIPLASMIC SIGNAL SENSOR AND SIGMA FACTOR ACTIVATOR FECR-RELATED"/>
    <property type="match status" value="1"/>
</dbReference>
<feature type="transmembrane region" description="Helical" evidence="1">
    <location>
        <begin position="75"/>
        <end position="97"/>
    </location>
</feature>
<evidence type="ECO:0000313" key="4">
    <source>
        <dbReference type="EMBL" id="TYP72865.1"/>
    </source>
</evidence>
<dbReference type="InterPro" id="IPR006860">
    <property type="entry name" value="FecR"/>
</dbReference>
<keyword evidence="1" id="KW-1133">Transmembrane helix</keyword>
<name>A0A5S5C0C1_9FLAO</name>
<organism evidence="4 5">
    <name type="scientific">Aquimarina intermedia</name>
    <dbReference type="NCBI Taxonomy" id="350814"/>
    <lineage>
        <taxon>Bacteria</taxon>
        <taxon>Pseudomonadati</taxon>
        <taxon>Bacteroidota</taxon>
        <taxon>Flavobacteriia</taxon>
        <taxon>Flavobacteriales</taxon>
        <taxon>Flavobacteriaceae</taxon>
        <taxon>Aquimarina</taxon>
    </lineage>
</organism>
<dbReference type="EMBL" id="VNHU01000006">
    <property type="protein sequence ID" value="TYP72865.1"/>
    <property type="molecule type" value="Genomic_DNA"/>
</dbReference>
<reference evidence="4 5" key="1">
    <citation type="submission" date="2019-07" db="EMBL/GenBank/DDBJ databases">
        <title>Genomic Encyclopedia of Archaeal and Bacterial Type Strains, Phase II (KMG-II): from individual species to whole genera.</title>
        <authorList>
            <person name="Goeker M."/>
        </authorList>
    </citation>
    <scope>NUCLEOTIDE SEQUENCE [LARGE SCALE GENOMIC DNA]</scope>
    <source>
        <strain evidence="4 5">DSM 17527</strain>
    </source>
</reference>
<dbReference type="PIRSF" id="PIRSF018266">
    <property type="entry name" value="FecR"/>
    <property type="match status" value="1"/>
</dbReference>
<keyword evidence="1" id="KW-0812">Transmembrane</keyword>
<sequence length="304" mass="34924">MIDLKKDETFLARWLNGELTEIDLKEFEKHPDYNFYVKLKQSTEHLPSLAYDVDTHLQRIHDNKERKETKDSKKVFRLFPVLAIAASILIIFGLFFYNPDTTISTGHGQMLTVDLPDGSQVMLNAMSQVVFNKRDWNAQRSLNLIGEAFFKVTNGNTFTVHTKHGDITVLGTQFNVNVEDSFFEVSCYEGKVKVKSATQEKILVKNQIFRSIKNTPQDFSSQLQEKPTWIDNTSSFSSVPLNTVIQELEDQYNIKINNSNLKLDILYTGTFPNDNLDVALRSVFSTLGMNYRLSENKKDVMIEK</sequence>
<dbReference type="PANTHER" id="PTHR30273:SF2">
    <property type="entry name" value="PROTEIN FECR"/>
    <property type="match status" value="1"/>
</dbReference>
<protein>
    <submittedName>
        <fullName evidence="4">FecR family protein</fullName>
    </submittedName>
</protein>
<evidence type="ECO:0000256" key="1">
    <source>
        <dbReference type="SAM" id="Phobius"/>
    </source>
</evidence>
<comment type="caution">
    <text evidence="4">The sequence shown here is derived from an EMBL/GenBank/DDBJ whole genome shotgun (WGS) entry which is preliminary data.</text>
</comment>
<proteinExistence type="predicted"/>
<dbReference type="InterPro" id="IPR032508">
    <property type="entry name" value="FecR_C"/>
</dbReference>
<dbReference type="Pfam" id="PF16344">
    <property type="entry name" value="FecR_C"/>
    <property type="match status" value="1"/>
</dbReference>
<evidence type="ECO:0000259" key="2">
    <source>
        <dbReference type="Pfam" id="PF04773"/>
    </source>
</evidence>
<dbReference type="Pfam" id="PF04773">
    <property type="entry name" value="FecR"/>
    <property type="match status" value="1"/>
</dbReference>
<evidence type="ECO:0000259" key="3">
    <source>
        <dbReference type="Pfam" id="PF16344"/>
    </source>
</evidence>
<evidence type="ECO:0000313" key="5">
    <source>
        <dbReference type="Proteomes" id="UP000324376"/>
    </source>
</evidence>
<keyword evidence="1" id="KW-0472">Membrane</keyword>
<dbReference type="OrthoDB" id="1097347at2"/>
<dbReference type="Gene3D" id="3.55.50.30">
    <property type="match status" value="1"/>
</dbReference>
<feature type="domain" description="Protein FecR C-terminal" evidence="3">
    <location>
        <begin position="235"/>
        <end position="297"/>
    </location>
</feature>
<gene>
    <name evidence="4" type="ORF">BD809_106115</name>
</gene>
<dbReference type="Gene3D" id="2.60.120.1440">
    <property type="match status" value="1"/>
</dbReference>
<dbReference type="Proteomes" id="UP000324376">
    <property type="component" value="Unassembled WGS sequence"/>
</dbReference>
<keyword evidence="5" id="KW-1185">Reference proteome</keyword>
<accession>A0A5S5C0C1</accession>
<feature type="domain" description="FecR protein" evidence="2">
    <location>
        <begin position="102"/>
        <end position="193"/>
    </location>
</feature>
<dbReference type="RefSeq" id="WP_148782895.1">
    <property type="nucleotide sequence ID" value="NZ_VNHU01000006.1"/>
</dbReference>
<dbReference type="InterPro" id="IPR012373">
    <property type="entry name" value="Ferrdict_sens_TM"/>
</dbReference>
<dbReference type="AlphaFoldDB" id="A0A5S5C0C1"/>
<dbReference type="GO" id="GO:0016989">
    <property type="term" value="F:sigma factor antagonist activity"/>
    <property type="evidence" value="ECO:0007669"/>
    <property type="project" value="TreeGrafter"/>
</dbReference>